<dbReference type="Pfam" id="PF01545">
    <property type="entry name" value="Cation_efflux"/>
    <property type="match status" value="1"/>
</dbReference>
<feature type="transmembrane region" description="Helical" evidence="9">
    <location>
        <begin position="47"/>
        <end position="65"/>
    </location>
</feature>
<dbReference type="InterPro" id="IPR002524">
    <property type="entry name" value="Cation_efflux"/>
</dbReference>
<evidence type="ECO:0000256" key="6">
    <source>
        <dbReference type="ARBA" id="ARBA00023065"/>
    </source>
</evidence>
<feature type="region of interest" description="Disordered" evidence="8">
    <location>
        <begin position="280"/>
        <end position="315"/>
    </location>
</feature>
<evidence type="ECO:0000313" key="13">
    <source>
        <dbReference type="Proteomes" id="UP000548304"/>
    </source>
</evidence>
<evidence type="ECO:0000256" key="4">
    <source>
        <dbReference type="ARBA" id="ARBA00022692"/>
    </source>
</evidence>
<proteinExistence type="inferred from homology"/>
<keyword evidence="7 9" id="KW-0472">Membrane</keyword>
<evidence type="ECO:0000256" key="7">
    <source>
        <dbReference type="ARBA" id="ARBA00023136"/>
    </source>
</evidence>
<comment type="similarity">
    <text evidence="2">Belongs to the cation diffusion facilitator (CDF) transporter (TC 2.A.4) family. SLC30A subfamily.</text>
</comment>
<comment type="caution">
    <text evidence="12">The sequence shown here is derived from an EMBL/GenBank/DDBJ whole genome shotgun (WGS) entry which is preliminary data.</text>
</comment>
<dbReference type="InterPro" id="IPR050681">
    <property type="entry name" value="CDF/SLC30A"/>
</dbReference>
<feature type="domain" description="Cation efflux protein transmembrane" evidence="10">
    <location>
        <begin position="10"/>
        <end position="201"/>
    </location>
</feature>
<gene>
    <name evidence="12" type="ORF">FHR84_001131</name>
</gene>
<feature type="transmembrane region" description="Helical" evidence="9">
    <location>
        <begin position="77"/>
        <end position="96"/>
    </location>
</feature>
<dbReference type="SUPFAM" id="SSF161111">
    <property type="entry name" value="Cation efflux protein transmembrane domain-like"/>
    <property type="match status" value="1"/>
</dbReference>
<dbReference type="Pfam" id="PF16916">
    <property type="entry name" value="ZT_dimer"/>
    <property type="match status" value="1"/>
</dbReference>
<evidence type="ECO:0000256" key="9">
    <source>
        <dbReference type="SAM" id="Phobius"/>
    </source>
</evidence>
<protein>
    <submittedName>
        <fullName evidence="12">Cobalt-zinc-cadmium efflux system protein</fullName>
    </submittedName>
</protein>
<organism evidence="12 13">
    <name type="scientific">Actinopolyspora biskrensis</name>
    <dbReference type="NCBI Taxonomy" id="1470178"/>
    <lineage>
        <taxon>Bacteria</taxon>
        <taxon>Bacillati</taxon>
        <taxon>Actinomycetota</taxon>
        <taxon>Actinomycetes</taxon>
        <taxon>Actinopolysporales</taxon>
        <taxon>Actinopolysporaceae</taxon>
        <taxon>Actinopolyspora</taxon>
    </lineage>
</organism>
<name>A0A852Z5Z1_9ACTN</name>
<dbReference type="InterPro" id="IPR027470">
    <property type="entry name" value="Cation_efflux_CTD"/>
</dbReference>
<keyword evidence="13" id="KW-1185">Reference proteome</keyword>
<evidence type="ECO:0000256" key="2">
    <source>
        <dbReference type="ARBA" id="ARBA00008873"/>
    </source>
</evidence>
<evidence type="ECO:0000256" key="1">
    <source>
        <dbReference type="ARBA" id="ARBA00004141"/>
    </source>
</evidence>
<reference evidence="12 13" key="1">
    <citation type="submission" date="2020-07" db="EMBL/GenBank/DDBJ databases">
        <title>Genomic Encyclopedia of Type Strains, Phase III (KMG-III): the genomes of soil and plant-associated and newly described type strains.</title>
        <authorList>
            <person name="Whitman W."/>
        </authorList>
    </citation>
    <scope>NUCLEOTIDE SEQUENCE [LARGE SCALE GENOMIC DNA]</scope>
    <source>
        <strain evidence="12 13">CECT 8576</strain>
    </source>
</reference>
<dbReference type="InterPro" id="IPR027469">
    <property type="entry name" value="Cation_efflux_TMD_sf"/>
</dbReference>
<accession>A0A852Z5Z1</accession>
<dbReference type="PANTHER" id="PTHR11562:SF17">
    <property type="entry name" value="RE54080P-RELATED"/>
    <property type="match status" value="1"/>
</dbReference>
<dbReference type="GO" id="GO:0005385">
    <property type="term" value="F:zinc ion transmembrane transporter activity"/>
    <property type="evidence" value="ECO:0007669"/>
    <property type="project" value="TreeGrafter"/>
</dbReference>
<dbReference type="InterPro" id="IPR058533">
    <property type="entry name" value="Cation_efflux_TM"/>
</dbReference>
<dbReference type="Proteomes" id="UP000548304">
    <property type="component" value="Unassembled WGS sequence"/>
</dbReference>
<dbReference type="GO" id="GO:0005886">
    <property type="term" value="C:plasma membrane"/>
    <property type="evidence" value="ECO:0007669"/>
    <property type="project" value="TreeGrafter"/>
</dbReference>
<feature type="transmembrane region" description="Helical" evidence="9">
    <location>
        <begin position="108"/>
        <end position="131"/>
    </location>
</feature>
<dbReference type="AlphaFoldDB" id="A0A852Z5Z1"/>
<evidence type="ECO:0000256" key="3">
    <source>
        <dbReference type="ARBA" id="ARBA00022448"/>
    </source>
</evidence>
<feature type="transmembrane region" description="Helical" evidence="9">
    <location>
        <begin position="152"/>
        <end position="170"/>
    </location>
</feature>
<dbReference type="Gene3D" id="1.20.1510.10">
    <property type="entry name" value="Cation efflux protein transmembrane domain"/>
    <property type="match status" value="1"/>
</dbReference>
<evidence type="ECO:0000259" key="10">
    <source>
        <dbReference type="Pfam" id="PF01545"/>
    </source>
</evidence>
<dbReference type="EMBL" id="JACBYW010000001">
    <property type="protein sequence ID" value="NYH77817.1"/>
    <property type="molecule type" value="Genomic_DNA"/>
</dbReference>
<dbReference type="NCBIfam" id="TIGR01297">
    <property type="entry name" value="CDF"/>
    <property type="match status" value="1"/>
</dbReference>
<dbReference type="SUPFAM" id="SSF160240">
    <property type="entry name" value="Cation efflux protein cytoplasmic domain-like"/>
    <property type="match status" value="1"/>
</dbReference>
<sequence>MKPDADKKKLVLALVLLGGFMIGETVAAVLANSLALLSDAAHMLTDTASIAFALIAMTLSTWSSFGSYTFGLKRSGTLAASINGLTLTGLGGYLGYEGIHRLIDPPEVGGATVLIVGCTGIVANLLATWTLAKANRDSLNVEGAFQHVLNDLYAFIGTTVSGLLVLTTGFMRADGLAALVVAALMLKSGAGLIGESTRVLLQAAPRGMDPERIRATLLSESRVTGIGDLHVWEVASGFPALSAHVVVGDHSDPDDVRRQLTGLLDEEFGIDHTTIEVARSSTAPTAENISARGCPPLRGDSPVRIPPEANRVHER</sequence>
<evidence type="ECO:0000256" key="8">
    <source>
        <dbReference type="SAM" id="MobiDB-lite"/>
    </source>
</evidence>
<keyword evidence="6" id="KW-0406">Ion transport</keyword>
<keyword evidence="3" id="KW-0813">Transport</keyword>
<keyword evidence="4 9" id="KW-0812">Transmembrane</keyword>
<feature type="domain" description="Cation efflux protein cytoplasmic" evidence="11">
    <location>
        <begin position="206"/>
        <end position="277"/>
    </location>
</feature>
<evidence type="ECO:0000313" key="12">
    <source>
        <dbReference type="EMBL" id="NYH77817.1"/>
    </source>
</evidence>
<evidence type="ECO:0000259" key="11">
    <source>
        <dbReference type="Pfam" id="PF16916"/>
    </source>
</evidence>
<keyword evidence="5 9" id="KW-1133">Transmembrane helix</keyword>
<dbReference type="InterPro" id="IPR036837">
    <property type="entry name" value="Cation_efflux_CTD_sf"/>
</dbReference>
<evidence type="ECO:0000256" key="5">
    <source>
        <dbReference type="ARBA" id="ARBA00022989"/>
    </source>
</evidence>
<dbReference type="PANTHER" id="PTHR11562">
    <property type="entry name" value="CATION EFFLUX PROTEIN/ ZINC TRANSPORTER"/>
    <property type="match status" value="1"/>
</dbReference>
<comment type="subcellular location">
    <subcellularLocation>
        <location evidence="1">Membrane</location>
        <topology evidence="1">Multi-pass membrane protein</topology>
    </subcellularLocation>
</comment>